<evidence type="ECO:0000256" key="2">
    <source>
        <dbReference type="ARBA" id="ARBA00023315"/>
    </source>
</evidence>
<accession>A0A6J4VXB4</accession>
<name>A0A6J4VXB4_9DEIN</name>
<dbReference type="InterPro" id="IPR050832">
    <property type="entry name" value="Bact_Acetyltransf"/>
</dbReference>
<evidence type="ECO:0000313" key="4">
    <source>
        <dbReference type="EMBL" id="CAA9588180.1"/>
    </source>
</evidence>
<sequence>MRWLSVGLAAPVDARALVAVQNSLYPEHTVSEDAFSFTEHRYLLARAGEEGVGYLVVSRSQREGDPAGKLWAYLTLGPGSGETVVRALYEGLETLPDAHVLYTMTHETQTERQDLLKRLGYREVLRSYGADLDVGAVDLSALGDPETRLHAEGVVIHTLAELTGDPDYLDKLYALYEDTNRDIPEVGHSDTLSRAEFRAHLNRDDGLPEAYHVATGGGLYIGYSELFRGREADTLKQEATAVRRSHRRRGVALALKLRGLSYAQAHGYARVNTGMASNNAAMVALNTRLGFRPQRAYLTFRKDLD</sequence>
<dbReference type="PROSITE" id="PS51186">
    <property type="entry name" value="GNAT"/>
    <property type="match status" value="1"/>
</dbReference>
<dbReference type="Pfam" id="PF00583">
    <property type="entry name" value="Acetyltransf_1"/>
    <property type="match status" value="1"/>
</dbReference>
<keyword evidence="2" id="KW-0012">Acyltransferase</keyword>
<dbReference type="SUPFAM" id="SSF55729">
    <property type="entry name" value="Acyl-CoA N-acyltransferases (Nat)"/>
    <property type="match status" value="1"/>
</dbReference>
<reference evidence="4" key="1">
    <citation type="submission" date="2020-02" db="EMBL/GenBank/DDBJ databases">
        <authorList>
            <person name="Meier V. D."/>
        </authorList>
    </citation>
    <scope>NUCLEOTIDE SEQUENCE</scope>
    <source>
        <strain evidence="4">AVDCRST_MAG86</strain>
    </source>
</reference>
<dbReference type="InterPro" id="IPR016181">
    <property type="entry name" value="Acyl_CoA_acyltransferase"/>
</dbReference>
<gene>
    <name evidence="4" type="ORF">AVDCRST_MAG86-4029</name>
</gene>
<organism evidence="4">
    <name type="scientific">uncultured Truepera sp</name>
    <dbReference type="NCBI Taxonomy" id="543023"/>
    <lineage>
        <taxon>Bacteria</taxon>
        <taxon>Thermotogati</taxon>
        <taxon>Deinococcota</taxon>
        <taxon>Deinococci</taxon>
        <taxon>Trueperales</taxon>
        <taxon>Trueperaceae</taxon>
        <taxon>Truepera</taxon>
        <taxon>environmental samples</taxon>
    </lineage>
</organism>
<dbReference type="AlphaFoldDB" id="A0A6J4VXB4"/>
<proteinExistence type="predicted"/>
<protein>
    <recommendedName>
        <fullName evidence="3">N-acetyltransferase domain-containing protein</fullName>
    </recommendedName>
</protein>
<keyword evidence="1" id="KW-0808">Transferase</keyword>
<dbReference type="PANTHER" id="PTHR43877">
    <property type="entry name" value="AMINOALKYLPHOSPHONATE N-ACETYLTRANSFERASE-RELATED-RELATED"/>
    <property type="match status" value="1"/>
</dbReference>
<dbReference type="GO" id="GO:0016747">
    <property type="term" value="F:acyltransferase activity, transferring groups other than amino-acyl groups"/>
    <property type="evidence" value="ECO:0007669"/>
    <property type="project" value="InterPro"/>
</dbReference>
<evidence type="ECO:0000256" key="1">
    <source>
        <dbReference type="ARBA" id="ARBA00022679"/>
    </source>
</evidence>
<evidence type="ECO:0000259" key="3">
    <source>
        <dbReference type="PROSITE" id="PS51186"/>
    </source>
</evidence>
<feature type="domain" description="N-acetyltransferase" evidence="3">
    <location>
        <begin position="154"/>
        <end position="305"/>
    </location>
</feature>
<dbReference type="Gene3D" id="3.40.630.30">
    <property type="match status" value="1"/>
</dbReference>
<dbReference type="EMBL" id="CADCWP010000356">
    <property type="protein sequence ID" value="CAA9588180.1"/>
    <property type="molecule type" value="Genomic_DNA"/>
</dbReference>
<dbReference type="InterPro" id="IPR000182">
    <property type="entry name" value="GNAT_dom"/>
</dbReference>